<evidence type="ECO:0000313" key="3">
    <source>
        <dbReference type="Proteomes" id="UP000661112"/>
    </source>
</evidence>
<protein>
    <submittedName>
        <fullName evidence="2">Uncharacterized protein</fullName>
    </submittedName>
</protein>
<evidence type="ECO:0000313" key="2">
    <source>
        <dbReference type="EMBL" id="MBD2500118.1"/>
    </source>
</evidence>
<organism evidence="2 3">
    <name type="scientific">Anabaena azotica FACHB-119</name>
    <dbReference type="NCBI Taxonomy" id="947527"/>
    <lineage>
        <taxon>Bacteria</taxon>
        <taxon>Bacillati</taxon>
        <taxon>Cyanobacteriota</taxon>
        <taxon>Cyanophyceae</taxon>
        <taxon>Nostocales</taxon>
        <taxon>Nostocaceae</taxon>
        <taxon>Anabaena</taxon>
        <taxon>Anabaena azotica</taxon>
    </lineage>
</organism>
<feature type="compositionally biased region" description="Polar residues" evidence="1">
    <location>
        <begin position="44"/>
        <end position="56"/>
    </location>
</feature>
<sequence length="56" mass="6099">MLTSCISLVEAGGGHCPPYEIIKVSGFDFRVEGNGARYKPPKDTMNSPAKYETSTF</sequence>
<dbReference type="Proteomes" id="UP000661112">
    <property type="component" value="Unassembled WGS sequence"/>
</dbReference>
<comment type="caution">
    <text evidence="2">The sequence shown here is derived from an EMBL/GenBank/DDBJ whole genome shotgun (WGS) entry which is preliminary data.</text>
</comment>
<dbReference type="EMBL" id="JACJSG010000006">
    <property type="protein sequence ID" value="MBD2500118.1"/>
    <property type="molecule type" value="Genomic_DNA"/>
</dbReference>
<keyword evidence="3" id="KW-1185">Reference proteome</keyword>
<feature type="region of interest" description="Disordered" evidence="1">
    <location>
        <begin position="35"/>
        <end position="56"/>
    </location>
</feature>
<proteinExistence type="predicted"/>
<name>A0ABR8CZ04_9NOST</name>
<gene>
    <name evidence="2" type="ORF">H6G83_05705</name>
</gene>
<dbReference type="RefSeq" id="WP_190468296.1">
    <property type="nucleotide sequence ID" value="NZ_JACJSG010000006.1"/>
</dbReference>
<evidence type="ECO:0000256" key="1">
    <source>
        <dbReference type="SAM" id="MobiDB-lite"/>
    </source>
</evidence>
<accession>A0ABR8CZ04</accession>
<reference evidence="2 3" key="1">
    <citation type="journal article" date="2020" name="ISME J.">
        <title>Comparative genomics reveals insights into cyanobacterial evolution and habitat adaptation.</title>
        <authorList>
            <person name="Chen M.Y."/>
            <person name="Teng W.K."/>
            <person name="Zhao L."/>
            <person name="Hu C.X."/>
            <person name="Zhou Y.K."/>
            <person name="Han B.P."/>
            <person name="Song L.R."/>
            <person name="Shu W.S."/>
        </authorList>
    </citation>
    <scope>NUCLEOTIDE SEQUENCE [LARGE SCALE GENOMIC DNA]</scope>
    <source>
        <strain evidence="2 3">FACHB-119</strain>
    </source>
</reference>